<keyword evidence="3" id="KW-1185">Reference proteome</keyword>
<feature type="domain" description="BTB" evidence="1">
    <location>
        <begin position="75"/>
        <end position="128"/>
    </location>
</feature>
<dbReference type="Proteomes" id="UP000326759">
    <property type="component" value="Unassembled WGS sequence"/>
</dbReference>
<evidence type="ECO:0000259" key="1">
    <source>
        <dbReference type="PROSITE" id="PS50097"/>
    </source>
</evidence>
<dbReference type="EMBL" id="SEYY01019680">
    <property type="protein sequence ID" value="KAB7498004.1"/>
    <property type="molecule type" value="Genomic_DNA"/>
</dbReference>
<dbReference type="Pfam" id="PF00651">
    <property type="entry name" value="BTB"/>
    <property type="match status" value="1"/>
</dbReference>
<dbReference type="PROSITE" id="PS50097">
    <property type="entry name" value="BTB"/>
    <property type="match status" value="1"/>
</dbReference>
<evidence type="ECO:0000313" key="2">
    <source>
        <dbReference type="EMBL" id="KAB7498004.1"/>
    </source>
</evidence>
<dbReference type="SUPFAM" id="SSF54695">
    <property type="entry name" value="POZ domain"/>
    <property type="match status" value="1"/>
</dbReference>
<protein>
    <submittedName>
        <fullName evidence="2">BTB/POZ domain-containing protein 2</fullName>
    </submittedName>
</protein>
<dbReference type="PANTHER" id="PTHR45774:SF3">
    <property type="entry name" value="BTB (POZ) DOMAIN-CONTAINING 2B-RELATED"/>
    <property type="match status" value="1"/>
</dbReference>
<accession>A0A5N5SUW2</accession>
<gene>
    <name evidence="2" type="primary">BTBD2_0</name>
    <name evidence="2" type="ORF">Anas_00089</name>
</gene>
<dbReference type="Gene3D" id="3.30.710.10">
    <property type="entry name" value="Potassium Channel Kv1.1, Chain A"/>
    <property type="match status" value="1"/>
</dbReference>
<evidence type="ECO:0000313" key="3">
    <source>
        <dbReference type="Proteomes" id="UP000326759"/>
    </source>
</evidence>
<dbReference type="SMART" id="SM00225">
    <property type="entry name" value="BTB"/>
    <property type="match status" value="1"/>
</dbReference>
<dbReference type="PANTHER" id="PTHR45774">
    <property type="entry name" value="BTB/POZ DOMAIN-CONTAINING"/>
    <property type="match status" value="1"/>
</dbReference>
<dbReference type="CDD" id="cd18186">
    <property type="entry name" value="BTB_POZ_ZBTB_KLHL-like"/>
    <property type="match status" value="1"/>
</dbReference>
<dbReference type="CDD" id="cd14733">
    <property type="entry name" value="BACK"/>
    <property type="match status" value="1"/>
</dbReference>
<sequence length="451" mass="52712">MFINFTFVLIKLYSTTIIVGYKFVKLSPNFRYTPKMDMILTKSNDILNKYDESDYSDEESVDTDEGWQSNTRNLVHKLILAVHSPVFEAMFYGSFAHVGNTIEFKDVSLQTFKWILSYMYLGVYILHDFNMAIDIYSYAHEKQMNSLVKRCSKFISEKVTSENALKVLEMANLYDDEDLKSVSTQKMFEKRESLFASKEIGEMPKKLLLDIVSRDKIFCPERDLFNFIYIWAKMQVKKRNPMARSNEIREEMKVFFPYINFLLMNSDYFITNVMKTCVLTPEESLAILNCIIKQTSKNKLPSFVSKSKKERFFRDCSLVNYSVILNRFSQCNLSFIYNHSREVYSDRIIVFRVSEDILISSIKLKTDCYTGSWKMNIMNFEERELGVSSNTHSPYNFENLVPISANTCYVCVMKGRGKRSKHCIVDYEATIGEINFYGIAIACNITINFTR</sequence>
<name>A0A5N5SUW2_9CRUS</name>
<reference evidence="2 3" key="1">
    <citation type="journal article" date="2019" name="PLoS Biol.">
        <title>Sex chromosomes control vertical transmission of feminizing Wolbachia symbionts in an isopod.</title>
        <authorList>
            <person name="Becking T."/>
            <person name="Chebbi M.A."/>
            <person name="Giraud I."/>
            <person name="Moumen B."/>
            <person name="Laverre T."/>
            <person name="Caubet Y."/>
            <person name="Peccoud J."/>
            <person name="Gilbert C."/>
            <person name="Cordaux R."/>
        </authorList>
    </citation>
    <scope>NUCLEOTIDE SEQUENCE [LARGE SCALE GENOMIC DNA]</scope>
    <source>
        <strain evidence="2">ANa2</strain>
        <tissue evidence="2">Whole body excluding digestive tract and cuticle</tissue>
    </source>
</reference>
<dbReference type="OrthoDB" id="6341514at2759"/>
<organism evidence="2 3">
    <name type="scientific">Armadillidium nasatum</name>
    <dbReference type="NCBI Taxonomy" id="96803"/>
    <lineage>
        <taxon>Eukaryota</taxon>
        <taxon>Metazoa</taxon>
        <taxon>Ecdysozoa</taxon>
        <taxon>Arthropoda</taxon>
        <taxon>Crustacea</taxon>
        <taxon>Multicrustacea</taxon>
        <taxon>Malacostraca</taxon>
        <taxon>Eumalacostraca</taxon>
        <taxon>Peracarida</taxon>
        <taxon>Isopoda</taxon>
        <taxon>Oniscidea</taxon>
        <taxon>Crinocheta</taxon>
        <taxon>Armadillidiidae</taxon>
        <taxon>Armadillidium</taxon>
    </lineage>
</organism>
<dbReference type="Pfam" id="PF07707">
    <property type="entry name" value="BACK"/>
    <property type="match status" value="1"/>
</dbReference>
<comment type="caution">
    <text evidence="2">The sequence shown here is derived from an EMBL/GenBank/DDBJ whole genome shotgun (WGS) entry which is preliminary data.</text>
</comment>
<dbReference type="SMART" id="SM00875">
    <property type="entry name" value="BACK"/>
    <property type="match status" value="1"/>
</dbReference>
<dbReference type="InterPro" id="IPR011333">
    <property type="entry name" value="SKP1/BTB/POZ_sf"/>
</dbReference>
<dbReference type="InterPro" id="IPR011705">
    <property type="entry name" value="BACK"/>
</dbReference>
<dbReference type="Gene3D" id="1.25.40.420">
    <property type="match status" value="1"/>
</dbReference>
<proteinExistence type="predicted"/>
<dbReference type="InterPro" id="IPR000210">
    <property type="entry name" value="BTB/POZ_dom"/>
</dbReference>
<dbReference type="AlphaFoldDB" id="A0A5N5SUW2"/>